<evidence type="ECO:0000259" key="1">
    <source>
        <dbReference type="Pfam" id="PF18803"/>
    </source>
</evidence>
<feature type="domain" description="CxC2-like cysteine cluster KDZ transposase-associated" evidence="1">
    <location>
        <begin position="139"/>
        <end position="201"/>
    </location>
</feature>
<feature type="non-terminal residue" evidence="2">
    <location>
        <position position="201"/>
    </location>
</feature>
<evidence type="ECO:0000313" key="3">
    <source>
        <dbReference type="Proteomes" id="UP000218334"/>
    </source>
</evidence>
<dbReference type="Pfam" id="PF18803">
    <property type="entry name" value="CxC2"/>
    <property type="match status" value="1"/>
</dbReference>
<dbReference type="Proteomes" id="UP000218334">
    <property type="component" value="Unassembled WGS sequence"/>
</dbReference>
<dbReference type="EMBL" id="KZ293437">
    <property type="protein sequence ID" value="PBK67337.1"/>
    <property type="molecule type" value="Genomic_DNA"/>
</dbReference>
<dbReference type="AlphaFoldDB" id="A0A2H3BRX8"/>
<feature type="non-terminal residue" evidence="2">
    <location>
        <position position="1"/>
    </location>
</feature>
<accession>A0A2H3BRX8</accession>
<dbReference type="STRING" id="1076256.A0A2H3BRX8"/>
<reference evidence="3" key="1">
    <citation type="journal article" date="2017" name="Nat. Ecol. Evol.">
        <title>Genome expansion and lineage-specific genetic innovations in the forest pathogenic fungi Armillaria.</title>
        <authorList>
            <person name="Sipos G."/>
            <person name="Prasanna A.N."/>
            <person name="Walter M.C."/>
            <person name="O'Connor E."/>
            <person name="Balint B."/>
            <person name="Krizsan K."/>
            <person name="Kiss B."/>
            <person name="Hess J."/>
            <person name="Varga T."/>
            <person name="Slot J."/>
            <person name="Riley R."/>
            <person name="Boka B."/>
            <person name="Rigling D."/>
            <person name="Barry K."/>
            <person name="Lee J."/>
            <person name="Mihaltcheva S."/>
            <person name="LaButti K."/>
            <person name="Lipzen A."/>
            <person name="Waldron R."/>
            <person name="Moloney N.M."/>
            <person name="Sperisen C."/>
            <person name="Kredics L."/>
            <person name="Vagvoelgyi C."/>
            <person name="Patrignani A."/>
            <person name="Fitzpatrick D."/>
            <person name="Nagy I."/>
            <person name="Doyle S."/>
            <person name="Anderson J.B."/>
            <person name="Grigoriev I.V."/>
            <person name="Gueldener U."/>
            <person name="Muensterkoetter M."/>
            <person name="Nagy L.G."/>
        </authorList>
    </citation>
    <scope>NUCLEOTIDE SEQUENCE [LARGE SCALE GENOMIC DNA]</scope>
    <source>
        <strain evidence="3">28-4</strain>
    </source>
</reference>
<proteinExistence type="predicted"/>
<keyword evidence="3" id="KW-1185">Reference proteome</keyword>
<name>A0A2H3BRX8_9AGAR</name>
<sequence>WIPPDDSELSLDVDGRDYEDQMNAEVFESSIFQDNTAKVQQSNKSKRQPHLVWKEQFKSLYLDEITRHDGRGDSRQNLKCLDCIAQNLKEAAQGEPEIHCKDCFLNDLVCMPCCVRQHRQNPFHCIERWTGLYFTATTLKVIGLHIQLNHQSLQCPIPVPCHVKLQILHMTGIHDIAVDYCGCERQIPQHIQLLRCGWYPA</sequence>
<evidence type="ECO:0000313" key="2">
    <source>
        <dbReference type="EMBL" id="PBK67337.1"/>
    </source>
</evidence>
<gene>
    <name evidence="2" type="ORF">ARMSODRAFT_862949</name>
</gene>
<dbReference type="InterPro" id="IPR041457">
    <property type="entry name" value="CxC2_KDZ-assoc"/>
</dbReference>
<organism evidence="2 3">
    <name type="scientific">Armillaria solidipes</name>
    <dbReference type="NCBI Taxonomy" id="1076256"/>
    <lineage>
        <taxon>Eukaryota</taxon>
        <taxon>Fungi</taxon>
        <taxon>Dikarya</taxon>
        <taxon>Basidiomycota</taxon>
        <taxon>Agaricomycotina</taxon>
        <taxon>Agaricomycetes</taxon>
        <taxon>Agaricomycetidae</taxon>
        <taxon>Agaricales</taxon>
        <taxon>Marasmiineae</taxon>
        <taxon>Physalacriaceae</taxon>
        <taxon>Armillaria</taxon>
    </lineage>
</organism>
<protein>
    <recommendedName>
        <fullName evidence="1">CxC2-like cysteine cluster KDZ transposase-associated domain-containing protein</fullName>
    </recommendedName>
</protein>